<name>A0A8H6YIZ0_9AGAR</name>
<dbReference type="GO" id="GO:0005576">
    <property type="term" value="C:extracellular region"/>
    <property type="evidence" value="ECO:0007669"/>
    <property type="project" value="UniProtKB-SubCell"/>
</dbReference>
<evidence type="ECO:0000256" key="3">
    <source>
        <dbReference type="ARBA" id="ARBA00007799"/>
    </source>
</evidence>
<keyword evidence="12" id="KW-1185">Reference proteome</keyword>
<accession>A0A8H6YIZ0</accession>
<dbReference type="EC" id="3.2.1.132" evidence="10"/>
<evidence type="ECO:0000313" key="12">
    <source>
        <dbReference type="Proteomes" id="UP000620124"/>
    </source>
</evidence>
<comment type="similarity">
    <text evidence="3 10">Belongs to the glycosyl hydrolase 75 family.</text>
</comment>
<protein>
    <recommendedName>
        <fullName evidence="10">Endo-chitosanase</fullName>
        <ecNumber evidence="10">3.2.1.132</ecNumber>
    </recommendedName>
</protein>
<keyword evidence="8 10" id="KW-0326">Glycosidase</keyword>
<dbReference type="PANTHER" id="PTHR42061:SF6">
    <property type="entry name" value="ENDO-CHITOSANASE"/>
    <property type="match status" value="1"/>
</dbReference>
<evidence type="ECO:0000313" key="11">
    <source>
        <dbReference type="EMBL" id="KAF7359864.1"/>
    </source>
</evidence>
<feature type="chain" id="PRO_5034873268" description="Endo-chitosanase" evidence="10">
    <location>
        <begin position="19"/>
        <end position="235"/>
    </location>
</feature>
<evidence type="ECO:0000256" key="7">
    <source>
        <dbReference type="ARBA" id="ARBA00023277"/>
    </source>
</evidence>
<keyword evidence="5 10" id="KW-0732">Signal</keyword>
<dbReference type="OrthoDB" id="4756206at2759"/>
<keyword evidence="9 10" id="KW-0624">Polysaccharide degradation</keyword>
<dbReference type="Pfam" id="PF07335">
    <property type="entry name" value="Glyco_hydro_75"/>
    <property type="match status" value="1"/>
</dbReference>
<comment type="subcellular location">
    <subcellularLocation>
        <location evidence="2 10">Secreted</location>
    </subcellularLocation>
</comment>
<keyword evidence="7" id="KW-0119">Carbohydrate metabolism</keyword>
<dbReference type="InterPro" id="IPR009939">
    <property type="entry name" value="Chitosanase_fungal"/>
</dbReference>
<evidence type="ECO:0000256" key="9">
    <source>
        <dbReference type="ARBA" id="ARBA00023326"/>
    </source>
</evidence>
<dbReference type="GO" id="GO:0000272">
    <property type="term" value="P:polysaccharide catabolic process"/>
    <property type="evidence" value="ECO:0007669"/>
    <property type="project" value="UniProtKB-KW"/>
</dbReference>
<gene>
    <name evidence="11" type="ORF">MVEN_00711800</name>
</gene>
<evidence type="ECO:0000256" key="6">
    <source>
        <dbReference type="ARBA" id="ARBA00022801"/>
    </source>
</evidence>
<feature type="signal peptide" evidence="10">
    <location>
        <begin position="1"/>
        <end position="18"/>
    </location>
</feature>
<reference evidence="11" key="1">
    <citation type="submission" date="2020-05" db="EMBL/GenBank/DDBJ databases">
        <title>Mycena genomes resolve the evolution of fungal bioluminescence.</title>
        <authorList>
            <person name="Tsai I.J."/>
        </authorList>
    </citation>
    <scope>NUCLEOTIDE SEQUENCE</scope>
    <source>
        <strain evidence="11">CCC161011</strain>
    </source>
</reference>
<keyword evidence="4" id="KW-0964">Secreted</keyword>
<organism evidence="11 12">
    <name type="scientific">Mycena venus</name>
    <dbReference type="NCBI Taxonomy" id="2733690"/>
    <lineage>
        <taxon>Eukaryota</taxon>
        <taxon>Fungi</taxon>
        <taxon>Dikarya</taxon>
        <taxon>Basidiomycota</taxon>
        <taxon>Agaricomycotina</taxon>
        <taxon>Agaricomycetes</taxon>
        <taxon>Agaricomycetidae</taxon>
        <taxon>Agaricales</taxon>
        <taxon>Marasmiineae</taxon>
        <taxon>Mycenaceae</taxon>
        <taxon>Mycena</taxon>
    </lineage>
</organism>
<sequence>MRSFFLFLSSALVAFTVAAPYPAIRLATRDVGFRADPGTKIADIVKVAQESSKVPLGSFPPTAGAPSSVQIAGDWLNLKGVSAFYFFADMDVDCDGVAGCSNDPTGQPQTSFGHLDAAQVPYFVLPAEFTAVHGDIVQPNAIGAIVCNGQMLYGIFGDNNGATPEVIGEASLLLAQTCFPNDGLNANNGHSASDVLYIVFGTTVAPGVGDQTIDIPGLKASGDKLVFTLQEALGL</sequence>
<proteinExistence type="inferred from homology"/>
<evidence type="ECO:0000256" key="1">
    <source>
        <dbReference type="ARBA" id="ARBA00000405"/>
    </source>
</evidence>
<dbReference type="Proteomes" id="UP000620124">
    <property type="component" value="Unassembled WGS sequence"/>
</dbReference>
<comment type="caution">
    <text evidence="11">The sequence shown here is derived from an EMBL/GenBank/DDBJ whole genome shotgun (WGS) entry which is preliminary data.</text>
</comment>
<keyword evidence="6 10" id="KW-0378">Hydrolase</keyword>
<evidence type="ECO:0000256" key="8">
    <source>
        <dbReference type="ARBA" id="ARBA00023295"/>
    </source>
</evidence>
<dbReference type="EMBL" id="JACAZI010000005">
    <property type="protein sequence ID" value="KAF7359864.1"/>
    <property type="molecule type" value="Genomic_DNA"/>
</dbReference>
<dbReference type="PANTHER" id="PTHR42061">
    <property type="entry name" value="ENDO-CHITOSANASE"/>
    <property type="match status" value="1"/>
</dbReference>
<dbReference type="AlphaFoldDB" id="A0A8H6YIZ0"/>
<evidence type="ECO:0000256" key="2">
    <source>
        <dbReference type="ARBA" id="ARBA00004613"/>
    </source>
</evidence>
<comment type="function">
    <text evidence="10">Chitosanase catalyzing the endo-type cleavage of chitosan, the deacylated form of chitin. Chitosanase may be crucial in the degradation of the deacetylated portion of chitin in the fungal cell wall.</text>
</comment>
<dbReference type="GO" id="GO:0016977">
    <property type="term" value="F:chitosanase activity"/>
    <property type="evidence" value="ECO:0007669"/>
    <property type="project" value="UniProtKB-EC"/>
</dbReference>
<evidence type="ECO:0000256" key="4">
    <source>
        <dbReference type="ARBA" id="ARBA00022525"/>
    </source>
</evidence>
<comment type="catalytic activity">
    <reaction evidence="1 10">
        <text>Endohydrolysis of beta-(1-&gt;4)-linkages between D-glucosamine residues in a partly acetylated chitosan.</text>
        <dbReference type="EC" id="3.2.1.132"/>
    </reaction>
</comment>
<evidence type="ECO:0000256" key="10">
    <source>
        <dbReference type="RuleBase" id="RU361208"/>
    </source>
</evidence>
<evidence type="ECO:0000256" key="5">
    <source>
        <dbReference type="ARBA" id="ARBA00022729"/>
    </source>
</evidence>